<keyword evidence="1" id="KW-0812">Transmembrane</keyword>
<proteinExistence type="predicted"/>
<feature type="transmembrane region" description="Helical" evidence="1">
    <location>
        <begin position="33"/>
        <end position="53"/>
    </location>
</feature>
<evidence type="ECO:0000256" key="1">
    <source>
        <dbReference type="SAM" id="Phobius"/>
    </source>
</evidence>
<keyword evidence="1" id="KW-0472">Membrane</keyword>
<evidence type="ECO:0000313" key="2">
    <source>
        <dbReference type="EMBL" id="AWH59639.1"/>
    </source>
</evidence>
<reference evidence="2" key="1">
    <citation type="journal article" date="2017" name="J. Clin. Microbiol.">
        <title>Comparative phenotypic and genotypic analysis of Edwardsiella spp. isolates from different hosts and geographic origins, with an emphasis on isolates formerly classified as E. tarda and an evaluation of diagnostic methods.</title>
        <authorList>
            <person name="Reichley S.R."/>
            <person name="Ware C."/>
            <person name="Steadman J."/>
            <person name="Gaunt P.S."/>
            <person name="Garcia J.C."/>
            <person name="LaFrentz B.R."/>
            <person name="Thachil A."/>
            <person name="Waldbieser G.C."/>
            <person name="Stine C.B."/>
            <person name="Bujan N."/>
            <person name="Arias C.R."/>
            <person name="Loch T."/>
            <person name="Welch T.J."/>
            <person name="Cipriano R.C."/>
            <person name="Greenway T.E."/>
            <person name="Khoo L.H."/>
            <person name="Wise D.J."/>
            <person name="Lawrence M.L."/>
            <person name="Griffin M.J."/>
        </authorList>
    </citation>
    <scope>NUCLEOTIDE SEQUENCE</scope>
    <source>
        <strain evidence="2">9.1</strain>
        <plasmid evidence="2">p9.1_1</plasmid>
    </source>
</reference>
<accession>A0A2S1PMD8</accession>
<name>A0A2S1PMD8_EDWTA</name>
<keyword evidence="2" id="KW-0614">Plasmid</keyword>
<protein>
    <submittedName>
        <fullName evidence="2">Uncharacterized protein</fullName>
    </submittedName>
</protein>
<dbReference type="AlphaFoldDB" id="A0A2S1PMD8"/>
<keyword evidence="1" id="KW-1133">Transmembrane helix</keyword>
<geneLocation type="plasmid" evidence="2">
    <name>p9.1_1</name>
</geneLocation>
<sequence>MLYVFLKDTFSYLGVCVVVISLFVFYYFTLADYWFLCSVLTIVLAGVCKVFFISKKRRP</sequence>
<organism evidence="2">
    <name type="scientific">Edwardsiella tarda</name>
    <dbReference type="NCBI Taxonomy" id="636"/>
    <lineage>
        <taxon>Bacteria</taxon>
        <taxon>Pseudomonadati</taxon>
        <taxon>Pseudomonadota</taxon>
        <taxon>Gammaproteobacteria</taxon>
        <taxon>Enterobacterales</taxon>
        <taxon>Hafniaceae</taxon>
        <taxon>Edwardsiella</taxon>
    </lineage>
</organism>
<dbReference type="EMBL" id="MG228254">
    <property type="protein sequence ID" value="AWH59639.1"/>
    <property type="molecule type" value="Genomic_DNA"/>
</dbReference>
<feature type="transmembrane region" description="Helical" evidence="1">
    <location>
        <begin position="9"/>
        <end position="27"/>
    </location>
</feature>